<keyword evidence="1" id="KW-0175">Coiled coil</keyword>
<evidence type="ECO:0000256" key="1">
    <source>
        <dbReference type="SAM" id="Coils"/>
    </source>
</evidence>
<dbReference type="Proteomes" id="UP000253529">
    <property type="component" value="Unassembled WGS sequence"/>
</dbReference>
<dbReference type="Gene3D" id="1.10.287.470">
    <property type="entry name" value="Helix hairpin bin"/>
    <property type="match status" value="1"/>
</dbReference>
<proteinExistence type="predicted"/>
<evidence type="ECO:0000313" key="3">
    <source>
        <dbReference type="EMBL" id="RBP05796.1"/>
    </source>
</evidence>
<dbReference type="PANTHER" id="PTHR30438">
    <property type="entry name" value="36 KDA ANTIGEN-RELATED"/>
    <property type="match status" value="1"/>
</dbReference>
<organism evidence="3 4">
    <name type="scientific">Roseiarcus fermentans</name>
    <dbReference type="NCBI Taxonomy" id="1473586"/>
    <lineage>
        <taxon>Bacteria</taxon>
        <taxon>Pseudomonadati</taxon>
        <taxon>Pseudomonadota</taxon>
        <taxon>Alphaproteobacteria</taxon>
        <taxon>Hyphomicrobiales</taxon>
        <taxon>Roseiarcaceae</taxon>
        <taxon>Roseiarcus</taxon>
    </lineage>
</organism>
<dbReference type="AlphaFoldDB" id="A0A366EV38"/>
<keyword evidence="4" id="KW-1185">Reference proteome</keyword>
<comment type="caution">
    <text evidence="3">The sequence shown here is derived from an EMBL/GenBank/DDBJ whole genome shotgun (WGS) entry which is preliminary data.</text>
</comment>
<reference evidence="3 4" key="1">
    <citation type="submission" date="2018-06" db="EMBL/GenBank/DDBJ databases">
        <title>Genomic Encyclopedia of Type Strains, Phase IV (KMG-IV): sequencing the most valuable type-strain genomes for metagenomic binning, comparative biology and taxonomic classification.</title>
        <authorList>
            <person name="Goeker M."/>
        </authorList>
    </citation>
    <scope>NUCLEOTIDE SEQUENCE [LARGE SCALE GENOMIC DNA]</scope>
    <source>
        <strain evidence="3 4">DSM 24875</strain>
    </source>
</reference>
<feature type="coiled-coil region" evidence="1">
    <location>
        <begin position="142"/>
        <end position="183"/>
    </location>
</feature>
<dbReference type="EMBL" id="QNRK01000033">
    <property type="protein sequence ID" value="RBP05796.1"/>
    <property type="molecule type" value="Genomic_DNA"/>
</dbReference>
<evidence type="ECO:0000259" key="2">
    <source>
        <dbReference type="Pfam" id="PF25917"/>
    </source>
</evidence>
<evidence type="ECO:0000313" key="4">
    <source>
        <dbReference type="Proteomes" id="UP000253529"/>
    </source>
</evidence>
<dbReference type="GO" id="GO:0005886">
    <property type="term" value="C:plasma membrane"/>
    <property type="evidence" value="ECO:0007669"/>
    <property type="project" value="TreeGrafter"/>
</dbReference>
<sequence>MPIKRPVLIFGAAAVLAAVGAGGYYAWTDYRASQLPAGIVSVNGRVEATQVDIATKIPGRVIEIVPHEGELVSAGEVVARIDTSETAAQLRQAEASAELARQTLVTRQAAVASDEAQLSFANEQMRRTATLVDKGWSTHETYDLRQEQLKSAQAALKAAQSQVDEARAAVKTADARVEELKAVVDESTIRSPVRGRVQYRLVELGAVVPPGGKIATVIDLADVYTTVFLPAPQAGRLKIGDEARVVVDAAPEYVFPATVSFVAPESQFTPKTVEVQSEREQLVFRVKLQAPFDLLKGIEDQVKAGLRGVGYVRIDPAAQWPAKLAIKTPPTEQADR</sequence>
<dbReference type="SUPFAM" id="SSF111369">
    <property type="entry name" value="HlyD-like secretion proteins"/>
    <property type="match status" value="2"/>
</dbReference>
<dbReference type="Gene3D" id="2.40.50.100">
    <property type="match status" value="1"/>
</dbReference>
<dbReference type="InterPro" id="IPR058625">
    <property type="entry name" value="MdtA-like_BSH"/>
</dbReference>
<gene>
    <name evidence="3" type="ORF">DFR50_13361</name>
</gene>
<protein>
    <submittedName>
        <fullName evidence="3">HlyD family secretion protein</fullName>
    </submittedName>
</protein>
<dbReference type="OrthoDB" id="9778236at2"/>
<dbReference type="Pfam" id="PF25917">
    <property type="entry name" value="BSH_RND"/>
    <property type="match status" value="1"/>
</dbReference>
<name>A0A366EV38_9HYPH</name>
<accession>A0A366EV38</accession>
<dbReference type="RefSeq" id="WP_113891786.1">
    <property type="nucleotide sequence ID" value="NZ_QNRK01000033.1"/>
</dbReference>
<dbReference type="Gene3D" id="2.40.30.170">
    <property type="match status" value="1"/>
</dbReference>
<dbReference type="PANTHER" id="PTHR30438:SF2">
    <property type="entry name" value="MEMBRANE PROTEIN"/>
    <property type="match status" value="1"/>
</dbReference>
<feature type="domain" description="Multidrug resistance protein MdtA-like barrel-sandwich hybrid" evidence="2">
    <location>
        <begin position="50"/>
        <end position="218"/>
    </location>
</feature>